<proteinExistence type="predicted"/>
<organism evidence="1 2">
    <name type="scientific">Corynebacterium silvaticum</name>
    <dbReference type="NCBI Taxonomy" id="2320431"/>
    <lineage>
        <taxon>Bacteria</taxon>
        <taxon>Bacillati</taxon>
        <taxon>Actinomycetota</taxon>
        <taxon>Actinomycetes</taxon>
        <taxon>Mycobacteriales</taxon>
        <taxon>Corynebacteriaceae</taxon>
        <taxon>Corynebacterium</taxon>
    </lineage>
</organism>
<gene>
    <name evidence="1" type="ORF">CBE74_02205</name>
</gene>
<evidence type="ECO:0000313" key="1">
    <source>
        <dbReference type="EMBL" id="ARU45507.1"/>
    </source>
</evidence>
<name>A0A7Y4P9P0_9CORY</name>
<dbReference type="KEGG" id="csil:CBE74_02205"/>
<reference evidence="1 2" key="2">
    <citation type="journal article" date="2020" name="Antonie Van Leeuwenhoek">
        <title>Phylogenomic characterisation of a novel corynebacterial species pathogenic to animals.</title>
        <authorList>
            <person name="Moller J."/>
            <person name="Musella L."/>
            <person name="Melnikov V."/>
            <person name="Geissdorfer W."/>
            <person name="Burkovski A."/>
            <person name="Sangal V."/>
        </authorList>
    </citation>
    <scope>NUCLEOTIDE SEQUENCE [LARGE SCALE GENOMIC DNA]</scope>
    <source>
        <strain evidence="1 2">PO100/5</strain>
    </source>
</reference>
<dbReference type="OrthoDB" id="5195799at2"/>
<reference evidence="1 2" key="4">
    <citation type="journal article" date="2020" name="PLoS ONE">
        <title>Taxonomic classification of strain PO100/5 shows a broader geographic distribution and genetic markers of the recently described Corynebacterium silvaticum.</title>
        <authorList>
            <person name="Viana M.V.C."/>
            <person name="Profeta R."/>
            <person name="da Silva A.L."/>
            <person name="Hurtado R."/>
            <person name="Cerqueira J.C."/>
            <person name="Ribeiro B.F.S."/>
            <person name="Almeida M.O."/>
            <person name="Morais-Rodrigues F."/>
            <person name="Soares S.C."/>
            <person name="Oliveira M."/>
            <person name="Tavares L."/>
            <person name="Figueiredo H."/>
            <person name="Wattam A.R."/>
            <person name="Barh D."/>
            <person name="Ghosh P."/>
            <person name="Silva A."/>
            <person name="Azevedo V."/>
        </authorList>
    </citation>
    <scope>NUCLEOTIDE SEQUENCE [LARGE SCALE GENOMIC DNA]</scope>
    <source>
        <strain evidence="1 2">PO100/5</strain>
    </source>
</reference>
<reference evidence="1 2" key="3">
    <citation type="journal article" date="2020" name="Int. J. Syst. Evol. Microbiol.">
        <title>Corynebacterium silvaticum sp. nov., a unique group of NTTB corynebacteria in wild boar and roe deer.</title>
        <authorList>
            <person name="Dangel A."/>
            <person name="Berger A."/>
            <person name="Rau J."/>
            <person name="Eisenberg T."/>
            <person name="Kampfer P."/>
            <person name="Margos G."/>
            <person name="Contzen M."/>
            <person name="Busse H.J."/>
            <person name="Konrad R."/>
            <person name="Peters M."/>
            <person name="Sting R."/>
            <person name="Sing A."/>
        </authorList>
    </citation>
    <scope>NUCLEOTIDE SEQUENCE [LARGE SCALE GENOMIC DNA]</scope>
    <source>
        <strain evidence="1 2">PO100/5</strain>
    </source>
</reference>
<evidence type="ECO:0000313" key="2">
    <source>
        <dbReference type="Proteomes" id="UP000195652"/>
    </source>
</evidence>
<dbReference type="EMBL" id="CP021417">
    <property type="protein sequence ID" value="ARU45507.1"/>
    <property type="molecule type" value="Genomic_DNA"/>
</dbReference>
<dbReference type="RefSeq" id="WP_087453383.1">
    <property type="nucleotide sequence ID" value="NZ_CP021417.2"/>
</dbReference>
<reference evidence="1 2" key="1">
    <citation type="journal article" date="2014" name="BMC Vet. Res.">
        <title>First report of Corynebacterium pseudotuberculosis from caseous lymphadenitis lesions in Black Alentejano pig (Sus scrofa domesticus).</title>
        <authorList>
            <person name="Oliveira M."/>
            <person name="Barroco C."/>
            <person name="Mottola C."/>
            <person name="Santos R."/>
            <person name="Lemsaddek A."/>
            <person name="Tavares L."/>
            <person name="Semedo-Lemsaddek T."/>
        </authorList>
    </citation>
    <scope>NUCLEOTIDE SEQUENCE [LARGE SCALE GENOMIC DNA]</scope>
    <source>
        <strain evidence="1 2">PO100/5</strain>
    </source>
</reference>
<dbReference type="Proteomes" id="UP000195652">
    <property type="component" value="Chromosome"/>
</dbReference>
<accession>A0A7Y4P9P0</accession>
<protein>
    <submittedName>
        <fullName evidence="1">Asp23/Gls24 family envelope stress response protein</fullName>
    </submittedName>
</protein>
<dbReference type="AlphaFoldDB" id="A0A7Y4P9P0"/>
<keyword evidence="2" id="KW-1185">Reference proteome</keyword>
<sequence length="116" mass="12534">MTTPRPSGLPTLPSYESAYALTEKILGIDGVAELRGGRFGEVALLYPRCKITGLRLDDIQQGQQTLEVNVAAYYGYNLTELAQSITAAVADSDLCDVNSIDVVISDVVKLTQLKEL</sequence>
<dbReference type="GeneID" id="75007097"/>